<reference evidence="2 3" key="1">
    <citation type="submission" date="2013-11" db="EMBL/GenBank/DDBJ databases">
        <title>Comparative genomics of Ignicoccus.</title>
        <authorList>
            <person name="Podar M."/>
        </authorList>
    </citation>
    <scope>NUCLEOTIDE SEQUENCE [LARGE SCALE GENOMIC DNA]</scope>
    <source>
        <strain evidence="2 3">DSM 13165</strain>
    </source>
</reference>
<dbReference type="Pfam" id="PF05129">
    <property type="entry name" value="Zn_ribbon_Elf1"/>
    <property type="match status" value="1"/>
</dbReference>
<dbReference type="Gene3D" id="2.20.25.190">
    <property type="match status" value="1"/>
</dbReference>
<dbReference type="Proteomes" id="UP000060778">
    <property type="component" value="Chromosome"/>
</dbReference>
<dbReference type="SUPFAM" id="SSF57783">
    <property type="entry name" value="Zinc beta-ribbon"/>
    <property type="match status" value="1"/>
</dbReference>
<dbReference type="EMBL" id="CP006867">
    <property type="protein sequence ID" value="ALU11570.1"/>
    <property type="molecule type" value="Genomic_DNA"/>
</dbReference>
<dbReference type="InterPro" id="IPR038567">
    <property type="entry name" value="T_Elf1_sf"/>
</dbReference>
<dbReference type="KEGG" id="iis:EYM_02605"/>
<keyword evidence="1" id="KW-0862">Zinc</keyword>
<evidence type="ECO:0000256" key="1">
    <source>
        <dbReference type="ARBA" id="ARBA00022833"/>
    </source>
</evidence>
<dbReference type="AlphaFoldDB" id="A0A0U2VBU2"/>
<evidence type="ECO:0000313" key="3">
    <source>
        <dbReference type="Proteomes" id="UP000060778"/>
    </source>
</evidence>
<dbReference type="RefSeq" id="WP_075049531.1">
    <property type="nucleotide sequence ID" value="NZ_CP006867.1"/>
</dbReference>
<name>A0A0U2VBU2_9CREN</name>
<dbReference type="GeneID" id="30679918"/>
<dbReference type="OrthoDB" id="15334at2157"/>
<proteinExistence type="predicted"/>
<protein>
    <submittedName>
        <fullName evidence="2">Zn binding domain-containing protein</fullName>
    </submittedName>
</protein>
<organism evidence="2 3">
    <name type="scientific">Ignicoccus islandicus DSM 13165</name>
    <dbReference type="NCBI Taxonomy" id="940295"/>
    <lineage>
        <taxon>Archaea</taxon>
        <taxon>Thermoproteota</taxon>
        <taxon>Thermoprotei</taxon>
        <taxon>Desulfurococcales</taxon>
        <taxon>Desulfurococcaceae</taxon>
        <taxon>Ignicoccus</taxon>
    </lineage>
</organism>
<gene>
    <name evidence="2" type="ORF">EYM_02605</name>
</gene>
<dbReference type="InterPro" id="IPR007808">
    <property type="entry name" value="Elf1"/>
</dbReference>
<sequence>MGRRKRRKKIIRRRPTLPNVFQCPHCGAQTLIIDIVTNKREGTRKAIIRCGTCHLYYEIDVTDNPLADKAWVYGKFIDAYYEGRVPLPESEEAEE</sequence>
<keyword evidence="3" id="KW-1185">Reference proteome</keyword>
<evidence type="ECO:0000313" key="2">
    <source>
        <dbReference type="EMBL" id="ALU11570.1"/>
    </source>
</evidence>
<dbReference type="STRING" id="940295.EYM_02605"/>
<accession>A0A0U2VBU2</accession>